<comment type="caution">
    <text evidence="2">The sequence shown here is derived from an EMBL/GenBank/DDBJ whole genome shotgun (WGS) entry which is preliminary data.</text>
</comment>
<name>A0A178BNM1_9EURO</name>
<accession>A0A178BNM1</accession>
<protein>
    <submittedName>
        <fullName evidence="2">Uncharacterized protein</fullName>
    </submittedName>
</protein>
<organism evidence="2 3">
    <name type="scientific">Fonsecaea nubica</name>
    <dbReference type="NCBI Taxonomy" id="856822"/>
    <lineage>
        <taxon>Eukaryota</taxon>
        <taxon>Fungi</taxon>
        <taxon>Dikarya</taxon>
        <taxon>Ascomycota</taxon>
        <taxon>Pezizomycotina</taxon>
        <taxon>Eurotiomycetes</taxon>
        <taxon>Chaetothyriomycetidae</taxon>
        <taxon>Chaetothyriales</taxon>
        <taxon>Herpotrichiellaceae</taxon>
        <taxon>Fonsecaea</taxon>
    </lineage>
</organism>
<dbReference type="GeneID" id="34595035"/>
<sequence>MAASGVASYVRLDRDKRDQMASDWILGVKPHVERDVAAGADRDNRKSDDVTSGLNRRSRLHTDDRSSQDNSVSNAVTQGQQSQPAQPAQQGNNSERPHRHPKRRP</sequence>
<dbReference type="EMBL" id="LVCJ01000178">
    <property type="protein sequence ID" value="OAL19248.1"/>
    <property type="molecule type" value="Genomic_DNA"/>
</dbReference>
<dbReference type="Proteomes" id="UP000185904">
    <property type="component" value="Unassembled WGS sequence"/>
</dbReference>
<feature type="region of interest" description="Disordered" evidence="1">
    <location>
        <begin position="1"/>
        <end position="105"/>
    </location>
</feature>
<evidence type="ECO:0000256" key="1">
    <source>
        <dbReference type="SAM" id="MobiDB-lite"/>
    </source>
</evidence>
<feature type="compositionally biased region" description="Basic and acidic residues" evidence="1">
    <location>
        <begin position="30"/>
        <end position="49"/>
    </location>
</feature>
<dbReference type="RefSeq" id="XP_022494143.1">
    <property type="nucleotide sequence ID" value="XM_022649882.1"/>
</dbReference>
<feature type="compositionally biased region" description="Polar residues" evidence="1">
    <location>
        <begin position="68"/>
        <end position="77"/>
    </location>
</feature>
<evidence type="ECO:0000313" key="2">
    <source>
        <dbReference type="EMBL" id="OAL19248.1"/>
    </source>
</evidence>
<evidence type="ECO:0000313" key="3">
    <source>
        <dbReference type="Proteomes" id="UP000185904"/>
    </source>
</evidence>
<keyword evidence="3" id="KW-1185">Reference proteome</keyword>
<feature type="compositionally biased region" description="Basic and acidic residues" evidence="1">
    <location>
        <begin position="11"/>
        <end position="20"/>
    </location>
</feature>
<feature type="compositionally biased region" description="Low complexity" evidence="1">
    <location>
        <begin position="78"/>
        <end position="94"/>
    </location>
</feature>
<proteinExistence type="predicted"/>
<dbReference type="AlphaFoldDB" id="A0A178BNM1"/>
<reference evidence="2 3" key="1">
    <citation type="submission" date="2016-03" db="EMBL/GenBank/DDBJ databases">
        <title>The draft genome sequence of Fonsecaea nubica causative agent of cutaneous subcutaneous infection in human host.</title>
        <authorList>
            <person name="Costa F."/>
            <person name="Sybren D.H."/>
            <person name="Raittz R.T."/>
            <person name="Weiss V.A."/>
            <person name="Leao A.C."/>
            <person name="Gomes R."/>
            <person name="De Souza E.M."/>
            <person name="Pedrosa F.O."/>
            <person name="Steffens M.B."/>
            <person name="Bombassaro A."/>
            <person name="Tadra-Sfeir M.Z."/>
            <person name="Moreno L.F."/>
            <person name="Najafzadeh M.J."/>
            <person name="Felipe M.S."/>
            <person name="Teixeira M."/>
            <person name="Sun J."/>
            <person name="Xi L."/>
            <person name="Castro M.A."/>
            <person name="Vicente V.A."/>
        </authorList>
    </citation>
    <scope>NUCLEOTIDE SEQUENCE [LARGE SCALE GENOMIC DNA]</scope>
    <source>
        <strain evidence="2 3">CBS 269.64</strain>
    </source>
</reference>
<gene>
    <name evidence="2" type="ORF">AYO20_11660</name>
</gene>